<dbReference type="InterPro" id="IPR006070">
    <property type="entry name" value="Sua5-like_dom"/>
</dbReference>
<dbReference type="PANTHER" id="PTHR17490">
    <property type="entry name" value="SUA5"/>
    <property type="match status" value="1"/>
</dbReference>
<dbReference type="PROSITE" id="PS51163">
    <property type="entry name" value="YRDC"/>
    <property type="match status" value="1"/>
</dbReference>
<keyword evidence="4 9" id="KW-0819">tRNA processing</keyword>
<dbReference type="HAMAP" id="MF_01852">
    <property type="entry name" value="TsaC"/>
    <property type="match status" value="1"/>
</dbReference>
<comment type="catalytic activity">
    <reaction evidence="8 9">
        <text>L-threonine + hydrogencarbonate + ATP = L-threonylcarbamoyladenylate + diphosphate + H2O</text>
        <dbReference type="Rhea" id="RHEA:36407"/>
        <dbReference type="ChEBI" id="CHEBI:15377"/>
        <dbReference type="ChEBI" id="CHEBI:17544"/>
        <dbReference type="ChEBI" id="CHEBI:30616"/>
        <dbReference type="ChEBI" id="CHEBI:33019"/>
        <dbReference type="ChEBI" id="CHEBI:57926"/>
        <dbReference type="ChEBI" id="CHEBI:73682"/>
        <dbReference type="EC" id="2.7.7.87"/>
    </reaction>
</comment>
<gene>
    <name evidence="9" type="primary">tsaC</name>
    <name evidence="11" type="ORF">EYC98_03605</name>
</gene>
<dbReference type="PANTHER" id="PTHR17490:SF18">
    <property type="entry name" value="THREONYLCARBAMOYL-AMP SYNTHASE"/>
    <property type="match status" value="1"/>
</dbReference>
<evidence type="ECO:0000256" key="7">
    <source>
        <dbReference type="ARBA" id="ARBA00022840"/>
    </source>
</evidence>
<keyword evidence="7 9" id="KW-0067">ATP-binding</keyword>
<dbReference type="InterPro" id="IPR050156">
    <property type="entry name" value="TC-AMP_synthase_SUA5"/>
</dbReference>
<keyword evidence="3 9" id="KW-0808">Transferase</keyword>
<dbReference type="Gene3D" id="3.90.870.10">
    <property type="entry name" value="DHBP synthase"/>
    <property type="match status" value="1"/>
</dbReference>
<dbReference type="SUPFAM" id="SSF55821">
    <property type="entry name" value="YrdC/RibB"/>
    <property type="match status" value="1"/>
</dbReference>
<keyword evidence="6 9" id="KW-0547">Nucleotide-binding</keyword>
<proteinExistence type="inferred from homology"/>
<keyword evidence="5 9" id="KW-0548">Nucleotidyltransferase</keyword>
<evidence type="ECO:0000256" key="4">
    <source>
        <dbReference type="ARBA" id="ARBA00022694"/>
    </source>
</evidence>
<comment type="similarity">
    <text evidence="9">Belongs to the SUA5 family. TsaC subfamily.</text>
</comment>
<keyword evidence="12" id="KW-1185">Reference proteome</keyword>
<comment type="function">
    <text evidence="9">Required for the formation of a threonylcarbamoyl group on adenosine at position 37 (t(6)A37) in tRNAs that read codons beginning with adenine. Catalyzes the conversion of L-threonine, HCO(3)(-)/CO(2) and ATP to give threonylcarbamoyl-AMP (TC-AMP) as the acyladenylate intermediate, with the release of diphosphate.</text>
</comment>
<name>A0ABT3TCE2_9GAMM</name>
<dbReference type="InterPro" id="IPR017945">
    <property type="entry name" value="DHBP_synth_RibB-like_a/b_dom"/>
</dbReference>
<keyword evidence="2 9" id="KW-0963">Cytoplasm</keyword>
<sequence length="188" mass="20241">MQSVQDFRLRQGLSCIHAGGVIAYPTEAVWGLGCDLWNQTAVTRLLALKARPVEKGLILVAAQMSQFDWLLHDLPAADLARLGASWPGPVTWLIPHYDRVPDWICGEHGTVAIRVSAHSTVKALCNGLEGPLVSTSANVAGSQPARHLFQVVKHFGLRLDGVVPGVLGDSANPSVIRDLASDRIFRPG</sequence>
<evidence type="ECO:0000256" key="8">
    <source>
        <dbReference type="ARBA" id="ARBA00048366"/>
    </source>
</evidence>
<evidence type="ECO:0000256" key="2">
    <source>
        <dbReference type="ARBA" id="ARBA00022490"/>
    </source>
</evidence>
<evidence type="ECO:0000256" key="5">
    <source>
        <dbReference type="ARBA" id="ARBA00022695"/>
    </source>
</evidence>
<accession>A0ABT3TCE2</accession>
<evidence type="ECO:0000256" key="9">
    <source>
        <dbReference type="HAMAP-Rule" id="MF_01852"/>
    </source>
</evidence>
<comment type="caution">
    <text evidence="11">The sequence shown here is derived from an EMBL/GenBank/DDBJ whole genome shotgun (WGS) entry which is preliminary data.</text>
</comment>
<dbReference type="RefSeq" id="WP_279243930.1">
    <property type="nucleotide sequence ID" value="NZ_SHNN01000001.1"/>
</dbReference>
<dbReference type="InterPro" id="IPR023535">
    <property type="entry name" value="TC-AMP_synthase"/>
</dbReference>
<protein>
    <recommendedName>
        <fullName evidence="9">Threonylcarbamoyl-AMP synthase</fullName>
        <shortName evidence="9">TC-AMP synthase</shortName>
        <ecNumber evidence="9">2.7.7.87</ecNumber>
    </recommendedName>
    <alternativeName>
        <fullName evidence="9">L-threonylcarbamoyladenylate synthase</fullName>
    </alternativeName>
    <alternativeName>
        <fullName evidence="9">t(6)A37 threonylcarbamoyladenosine biosynthesis protein TsaC</fullName>
    </alternativeName>
    <alternativeName>
        <fullName evidence="9">tRNA threonylcarbamoyladenosine biosynthesis protein TsaC</fullName>
    </alternativeName>
</protein>
<dbReference type="Pfam" id="PF01300">
    <property type="entry name" value="Sua5_yciO_yrdC"/>
    <property type="match status" value="1"/>
</dbReference>
<evidence type="ECO:0000313" key="12">
    <source>
        <dbReference type="Proteomes" id="UP001143362"/>
    </source>
</evidence>
<dbReference type="EMBL" id="SHNN01000001">
    <property type="protein sequence ID" value="MCX2979946.1"/>
    <property type="molecule type" value="Genomic_DNA"/>
</dbReference>
<dbReference type="Proteomes" id="UP001143362">
    <property type="component" value="Unassembled WGS sequence"/>
</dbReference>
<evidence type="ECO:0000256" key="6">
    <source>
        <dbReference type="ARBA" id="ARBA00022741"/>
    </source>
</evidence>
<evidence type="ECO:0000256" key="1">
    <source>
        <dbReference type="ARBA" id="ARBA00004496"/>
    </source>
</evidence>
<dbReference type="EC" id="2.7.7.87" evidence="9"/>
<organism evidence="11 12">
    <name type="scientific">Candidatus Litorirhabdus singularis</name>
    <dbReference type="NCBI Taxonomy" id="2518993"/>
    <lineage>
        <taxon>Bacteria</taxon>
        <taxon>Pseudomonadati</taxon>
        <taxon>Pseudomonadota</taxon>
        <taxon>Gammaproteobacteria</taxon>
        <taxon>Cellvibrionales</taxon>
        <taxon>Halieaceae</taxon>
        <taxon>Candidatus Litorirhabdus</taxon>
    </lineage>
</organism>
<evidence type="ECO:0000256" key="3">
    <source>
        <dbReference type="ARBA" id="ARBA00022679"/>
    </source>
</evidence>
<reference evidence="11" key="1">
    <citation type="submission" date="2019-02" db="EMBL/GenBank/DDBJ databases">
        <authorList>
            <person name="Li S.-H."/>
        </authorList>
    </citation>
    <scope>NUCLEOTIDE SEQUENCE</scope>
    <source>
        <strain evidence="11">IMCC14734</strain>
    </source>
</reference>
<comment type="subcellular location">
    <subcellularLocation>
        <location evidence="1 9">Cytoplasm</location>
    </subcellularLocation>
</comment>
<feature type="domain" description="YrdC-like" evidence="10">
    <location>
        <begin position="6"/>
        <end position="188"/>
    </location>
</feature>
<evidence type="ECO:0000259" key="10">
    <source>
        <dbReference type="PROSITE" id="PS51163"/>
    </source>
</evidence>
<evidence type="ECO:0000313" key="11">
    <source>
        <dbReference type="EMBL" id="MCX2979946.1"/>
    </source>
</evidence>